<evidence type="ECO:0000256" key="3">
    <source>
        <dbReference type="ARBA" id="ARBA00022989"/>
    </source>
</evidence>
<dbReference type="GO" id="GO:0016491">
    <property type="term" value="F:oxidoreductase activity"/>
    <property type="evidence" value="ECO:0007669"/>
    <property type="project" value="InterPro"/>
</dbReference>
<evidence type="ECO:0000313" key="7">
    <source>
        <dbReference type="EMBL" id="APT56320.1"/>
    </source>
</evidence>
<feature type="domain" description="Fatty acid hydroxylase" evidence="6">
    <location>
        <begin position="130"/>
        <end position="275"/>
    </location>
</feature>
<keyword evidence="2 5" id="KW-0812">Transmembrane</keyword>
<reference evidence="7 8" key="1">
    <citation type="submission" date="2016-05" db="EMBL/GenBank/DDBJ databases">
        <title>Complete Genome and Methylome Analysis of Psychrotrophic Bacterial Isolates from Antarctic Lake Untersee.</title>
        <authorList>
            <person name="Fomenkov A."/>
            <person name="Akimov V.N."/>
            <person name="Vasilyeva L.V."/>
            <person name="Andersen D."/>
            <person name="Vincze T."/>
            <person name="Roberts R.J."/>
        </authorList>
    </citation>
    <scope>NUCLEOTIDE SEQUENCE [LARGE SCALE GENOMIC DNA]</scope>
    <source>
        <strain evidence="7 8">U14-5</strain>
    </source>
</reference>
<feature type="transmembrane region" description="Helical" evidence="5">
    <location>
        <begin position="120"/>
        <end position="140"/>
    </location>
</feature>
<evidence type="ECO:0000256" key="4">
    <source>
        <dbReference type="ARBA" id="ARBA00023136"/>
    </source>
</evidence>
<evidence type="ECO:0000259" key="6">
    <source>
        <dbReference type="Pfam" id="PF04116"/>
    </source>
</evidence>
<proteinExistence type="predicted"/>
<dbReference type="Proteomes" id="UP000185494">
    <property type="component" value="Chromosome 1"/>
</dbReference>
<dbReference type="PANTHER" id="PTHR11863">
    <property type="entry name" value="STEROL DESATURASE"/>
    <property type="match status" value="1"/>
</dbReference>
<evidence type="ECO:0000256" key="5">
    <source>
        <dbReference type="SAM" id="Phobius"/>
    </source>
</evidence>
<dbReference type="GO" id="GO:0005506">
    <property type="term" value="F:iron ion binding"/>
    <property type="evidence" value="ECO:0007669"/>
    <property type="project" value="InterPro"/>
</dbReference>
<dbReference type="KEGG" id="rgi:RGI145_03535"/>
<name>A0A1L7AC86_9PROT</name>
<evidence type="ECO:0000256" key="2">
    <source>
        <dbReference type="ARBA" id="ARBA00022692"/>
    </source>
</evidence>
<dbReference type="GO" id="GO:0016020">
    <property type="term" value="C:membrane"/>
    <property type="evidence" value="ECO:0007669"/>
    <property type="project" value="UniProtKB-SubCell"/>
</dbReference>
<dbReference type="InterPro" id="IPR050307">
    <property type="entry name" value="Sterol_Desaturase_Related"/>
</dbReference>
<dbReference type="InterPro" id="IPR006694">
    <property type="entry name" value="Fatty_acid_hydroxylase"/>
</dbReference>
<dbReference type="RefSeq" id="WP_075797265.1">
    <property type="nucleotide sequence ID" value="NZ_CP015583.1"/>
</dbReference>
<feature type="transmembrane region" description="Helical" evidence="5">
    <location>
        <begin position="20"/>
        <end position="42"/>
    </location>
</feature>
<dbReference type="eggNOG" id="COG3000">
    <property type="taxonomic scope" value="Bacteria"/>
</dbReference>
<feature type="transmembrane region" description="Helical" evidence="5">
    <location>
        <begin position="178"/>
        <end position="200"/>
    </location>
</feature>
<gene>
    <name evidence="7" type="ORF">RGI145_03535</name>
</gene>
<accession>A0A1L7AC86</accession>
<organism evidence="7 8">
    <name type="scientific">Roseomonas gilardii</name>
    <dbReference type="NCBI Taxonomy" id="257708"/>
    <lineage>
        <taxon>Bacteria</taxon>
        <taxon>Pseudomonadati</taxon>
        <taxon>Pseudomonadota</taxon>
        <taxon>Alphaproteobacteria</taxon>
        <taxon>Acetobacterales</taxon>
        <taxon>Roseomonadaceae</taxon>
        <taxon>Roseomonas</taxon>
    </lineage>
</organism>
<sequence length="336" mass="37533">MEPGTNWPALDFVLRHALTGGGLLVLVSWGSMALGAALAYLFQTPGEARKSPRGFLRFCFPAEMFRHRSVRVDVVFVAVAWVIDKLLIVPALLSNGAVTFAVWSAMQSVFGVREGGAQGWWSWAALLVGSVVFQDFVNFFRHYLEHKVPALWEFHKVHHSAEFLVPLSNRRQHPGERFMELMSGAVVVGAFVGVACYLLGLPPTETVLVGMDAYFLCDVLSFYQLRHSHIALSFGRFERFVMSPAQHHLHHSCEVRDWDVNFGTFLAVWDRLFGTFRPTDTQYCFRMGLGPEEQGRYDSVPKLLAAPFLGLWRMFGARRQAAPGLAPMAGPAEGGD</sequence>
<dbReference type="Pfam" id="PF04116">
    <property type="entry name" value="FA_hydroxylase"/>
    <property type="match status" value="1"/>
</dbReference>
<dbReference type="AlphaFoldDB" id="A0A1L7AC86"/>
<dbReference type="GO" id="GO:0008610">
    <property type="term" value="P:lipid biosynthetic process"/>
    <property type="evidence" value="ECO:0007669"/>
    <property type="project" value="InterPro"/>
</dbReference>
<feature type="transmembrane region" description="Helical" evidence="5">
    <location>
        <begin position="74"/>
        <end position="100"/>
    </location>
</feature>
<comment type="subcellular location">
    <subcellularLocation>
        <location evidence="1">Membrane</location>
    </subcellularLocation>
</comment>
<dbReference type="EMBL" id="CP015583">
    <property type="protein sequence ID" value="APT56320.1"/>
    <property type="molecule type" value="Genomic_DNA"/>
</dbReference>
<evidence type="ECO:0000313" key="8">
    <source>
        <dbReference type="Proteomes" id="UP000185494"/>
    </source>
</evidence>
<evidence type="ECO:0000256" key="1">
    <source>
        <dbReference type="ARBA" id="ARBA00004370"/>
    </source>
</evidence>
<protein>
    <recommendedName>
        <fullName evidence="6">Fatty acid hydroxylase domain-containing protein</fullName>
    </recommendedName>
</protein>
<dbReference type="STRING" id="257708.RGI145_03535"/>
<keyword evidence="4 5" id="KW-0472">Membrane</keyword>
<keyword evidence="3 5" id="KW-1133">Transmembrane helix</keyword>